<feature type="domain" description="Protein FecR C-terminal" evidence="4">
    <location>
        <begin position="317"/>
        <end position="383"/>
    </location>
</feature>
<dbReference type="Proteomes" id="UP000190150">
    <property type="component" value="Unassembled WGS sequence"/>
</dbReference>
<gene>
    <name evidence="5" type="ORF">SAMN05660841_00188</name>
</gene>
<keyword evidence="2" id="KW-1133">Transmembrane helix</keyword>
<dbReference type="Gene3D" id="2.60.120.1440">
    <property type="match status" value="1"/>
</dbReference>
<feature type="region of interest" description="Disordered" evidence="1">
    <location>
        <begin position="143"/>
        <end position="163"/>
    </location>
</feature>
<evidence type="ECO:0000313" key="5">
    <source>
        <dbReference type="EMBL" id="SKB38673.1"/>
    </source>
</evidence>
<name>A0A1T5AVR5_9SPHI</name>
<dbReference type="GO" id="GO:0016989">
    <property type="term" value="F:sigma factor antagonist activity"/>
    <property type="evidence" value="ECO:0007669"/>
    <property type="project" value="TreeGrafter"/>
</dbReference>
<dbReference type="PANTHER" id="PTHR30273">
    <property type="entry name" value="PERIPLASMIC SIGNAL SENSOR AND SIGMA FACTOR ACTIVATOR FECR-RELATED"/>
    <property type="match status" value="1"/>
</dbReference>
<protein>
    <submittedName>
        <fullName evidence="5">FecR family protein</fullName>
    </submittedName>
</protein>
<dbReference type="EMBL" id="FUZF01000001">
    <property type="protein sequence ID" value="SKB38673.1"/>
    <property type="molecule type" value="Genomic_DNA"/>
</dbReference>
<dbReference type="Gene3D" id="3.55.50.30">
    <property type="match status" value="1"/>
</dbReference>
<dbReference type="Pfam" id="PF16344">
    <property type="entry name" value="FecR_C"/>
    <property type="match status" value="1"/>
</dbReference>
<dbReference type="AlphaFoldDB" id="A0A1T5AVR5"/>
<evidence type="ECO:0000256" key="2">
    <source>
        <dbReference type="SAM" id="Phobius"/>
    </source>
</evidence>
<organism evidence="5 6">
    <name type="scientific">Sphingobacterium nematocida</name>
    <dbReference type="NCBI Taxonomy" id="1513896"/>
    <lineage>
        <taxon>Bacteria</taxon>
        <taxon>Pseudomonadati</taxon>
        <taxon>Bacteroidota</taxon>
        <taxon>Sphingobacteriia</taxon>
        <taxon>Sphingobacteriales</taxon>
        <taxon>Sphingobacteriaceae</taxon>
        <taxon>Sphingobacterium</taxon>
    </lineage>
</organism>
<dbReference type="OrthoDB" id="695864at2"/>
<feature type="transmembrane region" description="Helical" evidence="2">
    <location>
        <begin position="75"/>
        <end position="97"/>
    </location>
</feature>
<accession>A0A1T5AVR5</accession>
<dbReference type="STRING" id="1513896.SAMN05660841_00188"/>
<dbReference type="InterPro" id="IPR006860">
    <property type="entry name" value="FecR"/>
</dbReference>
<keyword evidence="6" id="KW-1185">Reference proteome</keyword>
<evidence type="ECO:0000259" key="4">
    <source>
        <dbReference type="Pfam" id="PF16344"/>
    </source>
</evidence>
<dbReference type="PANTHER" id="PTHR30273:SF2">
    <property type="entry name" value="PROTEIN FECR"/>
    <property type="match status" value="1"/>
</dbReference>
<dbReference type="Pfam" id="PF04773">
    <property type="entry name" value="FecR"/>
    <property type="match status" value="1"/>
</dbReference>
<sequence>MDKLSPIERNALSKKWLDKSLSEDEQLRLDNWYKIDVAEPLLWKKDSSEAELYHRMRRDFNQNKLLKNRKKGFQWARYSSIAAGLALFIWSGIYVHMQRQNKTVQELTYSAPPIISPGGNKALLRLSDGREIALDEKQSEIRSGESLSYSDGKPLPLPSKPLSSENSVSYLALITPKGGTYSVTLPDGSHVQLNASSCLKYPARFSKESRIVELEGEGYFHIKHMPSANRKGKSIPFIVKTKEQEVEVLGTQFNISAYAAEKETKTTLVDGRVKVSSMGNKQHKILNPGEQTLLAQGNLSITKARIEGEIAWTKGLFDMENKNLEQLMNQLARWYDIEVQYQGSIPKIHFFGKLRRDNSFSEVADILRTAGVKFYWKNQRVLVIEEEKY</sequence>
<feature type="domain" description="FecR protein" evidence="3">
    <location>
        <begin position="174"/>
        <end position="274"/>
    </location>
</feature>
<proteinExistence type="predicted"/>
<keyword evidence="2" id="KW-0812">Transmembrane</keyword>
<dbReference type="InterPro" id="IPR012373">
    <property type="entry name" value="Ferrdict_sens_TM"/>
</dbReference>
<keyword evidence="2" id="KW-0472">Membrane</keyword>
<reference evidence="6" key="1">
    <citation type="submission" date="2017-02" db="EMBL/GenBank/DDBJ databases">
        <authorList>
            <person name="Varghese N."/>
            <person name="Submissions S."/>
        </authorList>
    </citation>
    <scope>NUCLEOTIDE SEQUENCE [LARGE SCALE GENOMIC DNA]</scope>
    <source>
        <strain evidence="6">DSM 24091</strain>
    </source>
</reference>
<dbReference type="InterPro" id="IPR032508">
    <property type="entry name" value="FecR_C"/>
</dbReference>
<dbReference type="RefSeq" id="WP_079640547.1">
    <property type="nucleotide sequence ID" value="NZ_FUZF01000001.1"/>
</dbReference>
<evidence type="ECO:0000259" key="3">
    <source>
        <dbReference type="Pfam" id="PF04773"/>
    </source>
</evidence>
<evidence type="ECO:0000256" key="1">
    <source>
        <dbReference type="SAM" id="MobiDB-lite"/>
    </source>
</evidence>
<evidence type="ECO:0000313" key="6">
    <source>
        <dbReference type="Proteomes" id="UP000190150"/>
    </source>
</evidence>